<evidence type="ECO:0000313" key="1">
    <source>
        <dbReference type="EMBL" id="PHH79251.1"/>
    </source>
</evidence>
<gene>
    <name evidence="1" type="ORF">CDD80_5335</name>
</gene>
<dbReference type="Proteomes" id="UP000226431">
    <property type="component" value="Unassembled WGS sequence"/>
</dbReference>
<dbReference type="AlphaFoldDB" id="A0A2C5ZJ53"/>
<dbReference type="EMBL" id="NJES01000052">
    <property type="protein sequence ID" value="PHH79251.1"/>
    <property type="molecule type" value="Genomic_DNA"/>
</dbReference>
<comment type="caution">
    <text evidence="1">The sequence shown here is derived from an EMBL/GenBank/DDBJ whole genome shotgun (WGS) entry which is preliminary data.</text>
</comment>
<reference evidence="1 2" key="1">
    <citation type="submission" date="2017-06" db="EMBL/GenBank/DDBJ databases">
        <title>Ant-infecting Ophiocordyceps genomes reveal a high diversity of potential behavioral manipulation genes and a possible major role for enterotoxins.</title>
        <authorList>
            <person name="De Bekker C."/>
            <person name="Evans H.C."/>
            <person name="Brachmann A."/>
            <person name="Hughes D.P."/>
        </authorList>
    </citation>
    <scope>NUCLEOTIDE SEQUENCE [LARGE SCALE GENOMIC DNA]</scope>
    <source>
        <strain evidence="1 2">Map16</strain>
    </source>
</reference>
<keyword evidence="2" id="KW-1185">Reference proteome</keyword>
<organism evidence="1 2">
    <name type="scientific">Ophiocordyceps camponoti-rufipedis</name>
    <dbReference type="NCBI Taxonomy" id="2004952"/>
    <lineage>
        <taxon>Eukaryota</taxon>
        <taxon>Fungi</taxon>
        <taxon>Dikarya</taxon>
        <taxon>Ascomycota</taxon>
        <taxon>Pezizomycotina</taxon>
        <taxon>Sordariomycetes</taxon>
        <taxon>Hypocreomycetidae</taxon>
        <taxon>Hypocreales</taxon>
        <taxon>Ophiocordycipitaceae</taxon>
        <taxon>Ophiocordyceps</taxon>
    </lineage>
</organism>
<proteinExistence type="predicted"/>
<name>A0A2C5ZJ53_9HYPO</name>
<evidence type="ECO:0000313" key="2">
    <source>
        <dbReference type="Proteomes" id="UP000226431"/>
    </source>
</evidence>
<sequence>MTFCLPLDPFDSYANRIKTWECQLFGHTVDKCTALITCNHYKRDYVGSLCSVVPPRVASLICRGSLAEDNIDRCMQVARRMSTAVERARSQALARSDLNISSVFHSMVACHRRQQPVGFSPNTGLADKTEIFLVFLEVHERKFLGLEPLKALDGKRILL</sequence>
<protein>
    <submittedName>
        <fullName evidence="1">Uncharacterized protein</fullName>
    </submittedName>
</protein>
<accession>A0A2C5ZJ53</accession>